<evidence type="ECO:0000259" key="1">
    <source>
        <dbReference type="Pfam" id="PF14111"/>
    </source>
</evidence>
<name>A0A7J9C0H1_GOSGO</name>
<gene>
    <name evidence="2" type="ORF">Gogos_015014</name>
</gene>
<organism evidence="2 3">
    <name type="scientific">Gossypium gossypioides</name>
    <name type="common">Mexican cotton</name>
    <name type="synonym">Selera gossypioides</name>
    <dbReference type="NCBI Taxonomy" id="34282"/>
    <lineage>
        <taxon>Eukaryota</taxon>
        <taxon>Viridiplantae</taxon>
        <taxon>Streptophyta</taxon>
        <taxon>Embryophyta</taxon>
        <taxon>Tracheophyta</taxon>
        <taxon>Spermatophyta</taxon>
        <taxon>Magnoliopsida</taxon>
        <taxon>eudicotyledons</taxon>
        <taxon>Gunneridae</taxon>
        <taxon>Pentapetalae</taxon>
        <taxon>rosids</taxon>
        <taxon>malvids</taxon>
        <taxon>Malvales</taxon>
        <taxon>Malvaceae</taxon>
        <taxon>Malvoideae</taxon>
        <taxon>Gossypium</taxon>
    </lineage>
</organism>
<evidence type="ECO:0000313" key="2">
    <source>
        <dbReference type="EMBL" id="MBA0741894.1"/>
    </source>
</evidence>
<dbReference type="InterPro" id="IPR025558">
    <property type="entry name" value="DUF4283"/>
</dbReference>
<comment type="caution">
    <text evidence="2">The sequence shown here is derived from an EMBL/GenBank/DDBJ whole genome shotgun (WGS) entry which is preliminary data.</text>
</comment>
<accession>A0A7J9C0H1</accession>
<dbReference type="Proteomes" id="UP000593579">
    <property type="component" value="Unassembled WGS sequence"/>
</dbReference>
<keyword evidence="3" id="KW-1185">Reference proteome</keyword>
<dbReference type="OrthoDB" id="994333at2759"/>
<dbReference type="EMBL" id="JABEZY010000007">
    <property type="protein sequence ID" value="MBA0741894.1"/>
    <property type="molecule type" value="Genomic_DNA"/>
</dbReference>
<sequence length="205" mass="23529">MVVDLFPTLMVSWKDKAPGRGSSIFGCEEDLEFLEGDITRTTINGVPAINFFERIQKILVRVMATTMVVKLLGRNLTYSILQNRIFNLWKPSHSFHLMDIENGYFLVKFQSREDSEMIDYGSRGRFARMTVFINLDKPLVLHILVNGWCNALNTHCSRRFVSHDAKVKDANKMNLPVKEKPMQLRWAKALGRGSPISGCEEDLEF</sequence>
<proteinExistence type="predicted"/>
<dbReference type="AlphaFoldDB" id="A0A7J9C0H1"/>
<protein>
    <recommendedName>
        <fullName evidence="1">DUF4283 domain-containing protein</fullName>
    </recommendedName>
</protein>
<evidence type="ECO:0000313" key="3">
    <source>
        <dbReference type="Proteomes" id="UP000593579"/>
    </source>
</evidence>
<feature type="domain" description="DUF4283" evidence="1">
    <location>
        <begin position="66"/>
        <end position="118"/>
    </location>
</feature>
<dbReference type="Pfam" id="PF14111">
    <property type="entry name" value="DUF4283"/>
    <property type="match status" value="1"/>
</dbReference>
<reference evidence="2 3" key="1">
    <citation type="journal article" date="2019" name="Genome Biol. Evol.">
        <title>Insights into the evolution of the New World diploid cottons (Gossypium, subgenus Houzingenia) based on genome sequencing.</title>
        <authorList>
            <person name="Grover C.E."/>
            <person name="Arick M.A. 2nd"/>
            <person name="Thrash A."/>
            <person name="Conover J.L."/>
            <person name="Sanders W.S."/>
            <person name="Peterson D.G."/>
            <person name="Frelichowski J.E."/>
            <person name="Scheffler J.A."/>
            <person name="Scheffler B.E."/>
            <person name="Wendel J.F."/>
        </authorList>
    </citation>
    <scope>NUCLEOTIDE SEQUENCE [LARGE SCALE GENOMIC DNA]</scope>
    <source>
        <strain evidence="2">5</strain>
        <tissue evidence="2">Leaf</tissue>
    </source>
</reference>